<organism evidence="1">
    <name type="scientific">Arundo donax</name>
    <name type="common">Giant reed</name>
    <name type="synonym">Donax arundinaceus</name>
    <dbReference type="NCBI Taxonomy" id="35708"/>
    <lineage>
        <taxon>Eukaryota</taxon>
        <taxon>Viridiplantae</taxon>
        <taxon>Streptophyta</taxon>
        <taxon>Embryophyta</taxon>
        <taxon>Tracheophyta</taxon>
        <taxon>Spermatophyta</taxon>
        <taxon>Magnoliopsida</taxon>
        <taxon>Liliopsida</taxon>
        <taxon>Poales</taxon>
        <taxon>Poaceae</taxon>
        <taxon>PACMAD clade</taxon>
        <taxon>Arundinoideae</taxon>
        <taxon>Arundineae</taxon>
        <taxon>Arundo</taxon>
    </lineage>
</organism>
<dbReference type="AlphaFoldDB" id="A0A0A9HJ22"/>
<evidence type="ECO:0000313" key="1">
    <source>
        <dbReference type="EMBL" id="JAE32903.1"/>
    </source>
</evidence>
<dbReference type="EMBL" id="GBRH01164993">
    <property type="protein sequence ID" value="JAE32903.1"/>
    <property type="molecule type" value="Transcribed_RNA"/>
</dbReference>
<sequence length="41" mass="4341">MSEPANLLGAVNELVIKTATKMQEGNQVSNVSSVPLLASLW</sequence>
<protein>
    <submittedName>
        <fullName evidence="1">Uncharacterized protein</fullName>
    </submittedName>
</protein>
<proteinExistence type="predicted"/>
<reference evidence="1" key="2">
    <citation type="journal article" date="2015" name="Data Brief">
        <title>Shoot transcriptome of the giant reed, Arundo donax.</title>
        <authorList>
            <person name="Barrero R.A."/>
            <person name="Guerrero F.D."/>
            <person name="Moolhuijzen P."/>
            <person name="Goolsby J.A."/>
            <person name="Tidwell J."/>
            <person name="Bellgard S.E."/>
            <person name="Bellgard M.I."/>
        </authorList>
    </citation>
    <scope>NUCLEOTIDE SEQUENCE</scope>
    <source>
        <tissue evidence="1">Shoot tissue taken approximately 20 cm above the soil surface</tissue>
    </source>
</reference>
<reference evidence="1" key="1">
    <citation type="submission" date="2014-09" db="EMBL/GenBank/DDBJ databases">
        <authorList>
            <person name="Magalhaes I.L.F."/>
            <person name="Oliveira U."/>
            <person name="Santos F.R."/>
            <person name="Vidigal T.H.D.A."/>
            <person name="Brescovit A.D."/>
            <person name="Santos A.J."/>
        </authorList>
    </citation>
    <scope>NUCLEOTIDE SEQUENCE</scope>
    <source>
        <tissue evidence="1">Shoot tissue taken approximately 20 cm above the soil surface</tissue>
    </source>
</reference>
<accession>A0A0A9HJ22</accession>
<name>A0A0A9HJ22_ARUDO</name>